<dbReference type="SUPFAM" id="SSF48452">
    <property type="entry name" value="TPR-like"/>
    <property type="match status" value="1"/>
</dbReference>
<feature type="compositionally biased region" description="Basic residues" evidence="11">
    <location>
        <begin position="53"/>
        <end position="66"/>
    </location>
</feature>
<evidence type="ECO:0000256" key="3">
    <source>
        <dbReference type="ARBA" id="ARBA00022737"/>
    </source>
</evidence>
<evidence type="ECO:0000256" key="2">
    <source>
        <dbReference type="ARBA" id="ARBA00022692"/>
    </source>
</evidence>
<dbReference type="PANTHER" id="PTHR46208:SF1">
    <property type="entry name" value="MITOCHONDRIAL IMPORT RECEPTOR SUBUNIT TOM70"/>
    <property type="match status" value="1"/>
</dbReference>
<evidence type="ECO:0000256" key="5">
    <source>
        <dbReference type="ARBA" id="ARBA00022803"/>
    </source>
</evidence>
<evidence type="ECO:0000313" key="14">
    <source>
        <dbReference type="Proteomes" id="UP000012065"/>
    </source>
</evidence>
<proteinExistence type="inferred from homology"/>
<keyword evidence="8 12" id="KW-0472">Membrane</keyword>
<dbReference type="Gene3D" id="1.25.40.10">
    <property type="entry name" value="Tetratricopeptide repeat domain"/>
    <property type="match status" value="2"/>
</dbReference>
<dbReference type="PROSITE" id="PS50005">
    <property type="entry name" value="TPR"/>
    <property type="match status" value="1"/>
</dbReference>
<evidence type="ECO:0000256" key="11">
    <source>
        <dbReference type="SAM" id="MobiDB-lite"/>
    </source>
</evidence>
<evidence type="ECO:0000256" key="4">
    <source>
        <dbReference type="ARBA" id="ARBA00022787"/>
    </source>
</evidence>
<dbReference type="AlphaFoldDB" id="M5BUY7"/>
<evidence type="ECO:0000256" key="1">
    <source>
        <dbReference type="ARBA" id="ARBA00004572"/>
    </source>
</evidence>
<keyword evidence="2 12" id="KW-0812">Transmembrane</keyword>
<dbReference type="GO" id="GO:0008320">
    <property type="term" value="F:protein transmembrane transporter activity"/>
    <property type="evidence" value="ECO:0007669"/>
    <property type="project" value="TreeGrafter"/>
</dbReference>
<comment type="subcellular location">
    <subcellularLocation>
        <location evidence="1">Mitochondrion outer membrane</location>
        <topology evidence="1">Single-pass membrane protein</topology>
    </subcellularLocation>
</comment>
<keyword evidence="5 10" id="KW-0802">TPR repeat</keyword>
<dbReference type="GO" id="GO:0030150">
    <property type="term" value="P:protein import into mitochondrial matrix"/>
    <property type="evidence" value="ECO:0007669"/>
    <property type="project" value="TreeGrafter"/>
</dbReference>
<evidence type="ECO:0000256" key="9">
    <source>
        <dbReference type="ARBA" id="ARBA00038030"/>
    </source>
</evidence>
<dbReference type="GO" id="GO:0005741">
    <property type="term" value="C:mitochondrial outer membrane"/>
    <property type="evidence" value="ECO:0007669"/>
    <property type="project" value="UniProtKB-SubCell"/>
</dbReference>
<comment type="caution">
    <text evidence="13">The sequence shown here is derived from an EMBL/GenBank/DDBJ whole genome shotgun (WGS) entry which is preliminary data.</text>
</comment>
<feature type="repeat" description="TPR" evidence="10">
    <location>
        <begin position="118"/>
        <end position="151"/>
    </location>
</feature>
<feature type="transmembrane region" description="Helical" evidence="12">
    <location>
        <begin position="26"/>
        <end position="44"/>
    </location>
</feature>
<name>M5BUY7_THACB</name>
<accession>M5BUY7</accession>
<evidence type="ECO:0000313" key="13">
    <source>
        <dbReference type="EMBL" id="CCO31518.1"/>
    </source>
</evidence>
<sequence length="312" mass="34652">MAPTPRPSEESIVERVQTFVGENRRVVIGAAAAVTALGVGYYVYSRSSGGKGDKKKPSKDKKKKGRRLDQTDGPILEERNPVLGESRDNLFEFTVDLRGCTDDAEIKALPTEERLKRAADLKSRGNSAYTQRNFELAVELYSQAISMSPKPEAVFYSNRAACYTNFKPPQHQKVIEDCTQALKLDPKYAKALNRRATALEAIDNLKDALRDFTALAIIERFKNDAASAAVERVLAKLSTKQAEDIMRARQPRLPSTTFIGAYFSAFRQRPNVILPDYATAGDHKLLEAQEALSDSQFTKAHELLNAAFESGF</sequence>
<comment type="similarity">
    <text evidence="9">Belongs to the Tom70 family.</text>
</comment>
<feature type="region of interest" description="Disordered" evidence="11">
    <location>
        <begin position="46"/>
        <end position="78"/>
    </location>
</feature>
<dbReference type="GO" id="GO:0030943">
    <property type="term" value="F:mitochondrion targeting sequence binding"/>
    <property type="evidence" value="ECO:0007669"/>
    <property type="project" value="TreeGrafter"/>
</dbReference>
<evidence type="ECO:0000256" key="10">
    <source>
        <dbReference type="PROSITE-ProRule" id="PRU00339"/>
    </source>
</evidence>
<evidence type="ECO:0000256" key="6">
    <source>
        <dbReference type="ARBA" id="ARBA00022989"/>
    </source>
</evidence>
<dbReference type="SMART" id="SM00028">
    <property type="entry name" value="TPR"/>
    <property type="match status" value="3"/>
</dbReference>
<dbReference type="InterPro" id="IPR019734">
    <property type="entry name" value="TPR_rpt"/>
</dbReference>
<keyword evidence="3" id="KW-0677">Repeat</keyword>
<evidence type="ECO:0000256" key="12">
    <source>
        <dbReference type="SAM" id="Phobius"/>
    </source>
</evidence>
<dbReference type="PANTHER" id="PTHR46208">
    <property type="entry name" value="MITOCHONDRIAL IMPORT RECEPTOR SUBUNIT TOM70"/>
    <property type="match status" value="1"/>
</dbReference>
<gene>
    <name evidence="13" type="ORF">BN14_05563</name>
</gene>
<organism evidence="13 14">
    <name type="scientific">Thanatephorus cucumeris (strain AG1-IB / isolate 7/3/14)</name>
    <name type="common">Lettuce bottom rot fungus</name>
    <name type="synonym">Rhizoctonia solani</name>
    <dbReference type="NCBI Taxonomy" id="1108050"/>
    <lineage>
        <taxon>Eukaryota</taxon>
        <taxon>Fungi</taxon>
        <taxon>Dikarya</taxon>
        <taxon>Basidiomycota</taxon>
        <taxon>Agaricomycotina</taxon>
        <taxon>Agaricomycetes</taxon>
        <taxon>Cantharellales</taxon>
        <taxon>Ceratobasidiaceae</taxon>
        <taxon>Rhizoctonia</taxon>
        <taxon>Rhizoctonia solani AG-1</taxon>
    </lineage>
</organism>
<keyword evidence="4" id="KW-1000">Mitochondrion outer membrane</keyword>
<evidence type="ECO:0000256" key="8">
    <source>
        <dbReference type="ARBA" id="ARBA00023136"/>
    </source>
</evidence>
<keyword evidence="7" id="KW-0496">Mitochondrion</keyword>
<dbReference type="EMBL" id="CAOJ01008338">
    <property type="protein sequence ID" value="CCO31518.1"/>
    <property type="molecule type" value="Genomic_DNA"/>
</dbReference>
<evidence type="ECO:0000256" key="7">
    <source>
        <dbReference type="ARBA" id="ARBA00023128"/>
    </source>
</evidence>
<dbReference type="GO" id="GO:0045039">
    <property type="term" value="P:protein insertion into mitochondrial inner membrane"/>
    <property type="evidence" value="ECO:0007669"/>
    <property type="project" value="TreeGrafter"/>
</dbReference>
<dbReference type="Proteomes" id="UP000012065">
    <property type="component" value="Unassembled WGS sequence"/>
</dbReference>
<dbReference type="InterPro" id="IPR011990">
    <property type="entry name" value="TPR-like_helical_dom_sf"/>
</dbReference>
<protein>
    <submittedName>
        <fullName evidence="13">Rhizoctonia solani AG1-IB WGS project CAOJ00000000 data, isolate 7/3/14, contig 12221</fullName>
    </submittedName>
</protein>
<keyword evidence="6 12" id="KW-1133">Transmembrane helix</keyword>
<reference evidence="13 14" key="1">
    <citation type="journal article" date="2013" name="J. Biotechnol.">
        <title>Establishment and interpretation of the genome sequence of the phytopathogenic fungus Rhizoctonia solani AG1-IB isolate 7/3/14.</title>
        <authorList>
            <person name="Wibberg D.W."/>
            <person name="Jelonek L.J."/>
            <person name="Rupp O.R."/>
            <person name="Hennig M.H."/>
            <person name="Eikmeyer F.E."/>
            <person name="Goesmann A.G."/>
            <person name="Hartmann A.H."/>
            <person name="Borriss R.B."/>
            <person name="Grosch R.G."/>
            <person name="Puehler A.P."/>
            <person name="Schlueter A.S."/>
        </authorList>
    </citation>
    <scope>NUCLEOTIDE SEQUENCE [LARGE SCALE GENOMIC DNA]</scope>
    <source>
        <strain evidence="14">AG1-IB / isolate 7/3/14</strain>
    </source>
</reference>
<dbReference type="HOGENOM" id="CLU_891931_0_0_1"/>